<organism evidence="1 2">
    <name type="scientific">Bifidobacterium goeldii</name>
    <dbReference type="NCBI Taxonomy" id="2306975"/>
    <lineage>
        <taxon>Bacteria</taxon>
        <taxon>Bacillati</taxon>
        <taxon>Actinomycetota</taxon>
        <taxon>Actinomycetes</taxon>
        <taxon>Bifidobacteriales</taxon>
        <taxon>Bifidobacteriaceae</taxon>
        <taxon>Bifidobacterium</taxon>
    </lineage>
</organism>
<dbReference type="AlphaFoldDB" id="A0A430FM69"/>
<dbReference type="Proteomes" id="UP000287533">
    <property type="component" value="Unassembled WGS sequence"/>
</dbReference>
<comment type="caution">
    <text evidence="1">The sequence shown here is derived from an EMBL/GenBank/DDBJ whole genome shotgun (WGS) entry which is preliminary data.</text>
</comment>
<evidence type="ECO:0000313" key="2">
    <source>
        <dbReference type="Proteomes" id="UP000287533"/>
    </source>
</evidence>
<dbReference type="EMBL" id="QXGL01000001">
    <property type="protein sequence ID" value="RSX53999.1"/>
    <property type="molecule type" value="Genomic_DNA"/>
</dbReference>
<proteinExistence type="predicted"/>
<gene>
    <name evidence="1" type="ORF">D2E25_0305</name>
</gene>
<name>A0A430FM69_9BIFI</name>
<protein>
    <submittedName>
        <fullName evidence="1">Uncharacterized protein</fullName>
    </submittedName>
</protein>
<evidence type="ECO:0000313" key="1">
    <source>
        <dbReference type="EMBL" id="RSX53999.1"/>
    </source>
</evidence>
<keyword evidence="2" id="KW-1185">Reference proteome</keyword>
<reference evidence="1 2" key="1">
    <citation type="submission" date="2018-09" db="EMBL/GenBank/DDBJ databases">
        <title>Characterization of the phylogenetic diversity of five novel species belonging to the genus Bifidobacterium.</title>
        <authorList>
            <person name="Lugli G.A."/>
            <person name="Duranti S."/>
            <person name="Milani C."/>
        </authorList>
    </citation>
    <scope>NUCLEOTIDE SEQUENCE [LARGE SCALE GENOMIC DNA]</scope>
    <source>
        <strain evidence="1 2">2034B</strain>
    </source>
</reference>
<accession>A0A430FM69</accession>
<sequence>MACRKALRCERGFRLPRCRLRWWYIFDGELQWTHELRPCSVKTTYLSGDHIVKRAATRAIAWQARTEHWRTHATTMTIAIYRCFPRWLLHASTVSQGDASVVMR</sequence>